<dbReference type="GeneID" id="12449015"/>
<evidence type="ECO:0000256" key="5">
    <source>
        <dbReference type="ARBA" id="ARBA00023110"/>
    </source>
</evidence>
<dbReference type="AlphaFoldDB" id="G0LFR8"/>
<evidence type="ECO:0000256" key="9">
    <source>
        <dbReference type="RuleBase" id="RU003915"/>
    </source>
</evidence>
<gene>
    <name evidence="11" type="primary">mtfK3</name>
    <name evidence="11" type="ordered locus">Hqrw_4108</name>
</gene>
<name>G0LFR8_HALWC</name>
<dbReference type="RefSeq" id="WP_014557103.1">
    <property type="nucleotide sequence ID" value="NC_017459.1"/>
</dbReference>
<dbReference type="PANTHER" id="PTHR47861">
    <property type="entry name" value="FKBP-TYPE PEPTIDYL-PROLYL CIS-TRANS ISOMERASE SLYD"/>
    <property type="match status" value="1"/>
</dbReference>
<protein>
    <recommendedName>
        <fullName evidence="9">Peptidyl-prolyl cis-trans isomerase</fullName>
        <ecNumber evidence="9">5.2.1.8</ecNumber>
    </recommendedName>
</protein>
<keyword evidence="6" id="KW-0143">Chaperone</keyword>
<dbReference type="InterPro" id="IPR046357">
    <property type="entry name" value="PPIase_dom_sf"/>
</dbReference>
<keyword evidence="7 8" id="KW-0413">Isomerase</keyword>
<dbReference type="EMBL" id="FR746099">
    <property type="protein sequence ID" value="CCC41831.1"/>
    <property type="molecule type" value="Genomic_DNA"/>
</dbReference>
<feature type="domain" description="PPIase FKBP-type" evidence="10">
    <location>
        <begin position="6"/>
        <end position="113"/>
    </location>
</feature>
<accession>G0LFR8</accession>
<dbReference type="OrthoDB" id="8615at2157"/>
<dbReference type="Proteomes" id="UP000007954">
    <property type="component" value="Chromosome"/>
</dbReference>
<evidence type="ECO:0000313" key="11">
    <source>
        <dbReference type="EMBL" id="CCC41831.1"/>
    </source>
</evidence>
<keyword evidence="5 8" id="KW-0697">Rotamase</keyword>
<dbReference type="SUPFAM" id="SSF54534">
    <property type="entry name" value="FKBP-like"/>
    <property type="match status" value="1"/>
</dbReference>
<comment type="subcellular location">
    <subcellularLocation>
        <location evidence="2">Cytoplasm</location>
    </subcellularLocation>
</comment>
<sequence length="160" mass="17484">MSVEDSDRIVVEYIGRFADGTVFSTSRQEVAIKHGLTTEGCDPLVFTVGSEEVIEGLDQAVRGLSTGEETTVEIPPEAAYGPVRNDRIREYDCETFEGMVGEPPSVGLHVEAENGLHGDVVAVHNNTVEVDFNHELAGKTLYFELQITDCQSTTESIYSN</sequence>
<dbReference type="HOGENOM" id="CLU_098197_2_0_2"/>
<evidence type="ECO:0000256" key="6">
    <source>
        <dbReference type="ARBA" id="ARBA00023186"/>
    </source>
</evidence>
<dbReference type="KEGG" id="hwc:Hqrw_4108"/>
<comment type="similarity">
    <text evidence="3 9">Belongs to the FKBP-type PPIase family.</text>
</comment>
<comment type="catalytic activity">
    <reaction evidence="1 8 9">
        <text>[protein]-peptidylproline (omega=180) = [protein]-peptidylproline (omega=0)</text>
        <dbReference type="Rhea" id="RHEA:16237"/>
        <dbReference type="Rhea" id="RHEA-COMP:10747"/>
        <dbReference type="Rhea" id="RHEA-COMP:10748"/>
        <dbReference type="ChEBI" id="CHEBI:83833"/>
        <dbReference type="ChEBI" id="CHEBI:83834"/>
        <dbReference type="EC" id="5.2.1.8"/>
    </reaction>
</comment>
<keyword evidence="4" id="KW-0963">Cytoplasm</keyword>
<proteinExistence type="inferred from homology"/>
<dbReference type="PROSITE" id="PS50059">
    <property type="entry name" value="FKBP_PPIASE"/>
    <property type="match status" value="1"/>
</dbReference>
<dbReference type="Gene3D" id="3.10.50.40">
    <property type="match status" value="1"/>
</dbReference>
<dbReference type="EC" id="5.2.1.8" evidence="9"/>
<organism evidence="11 12">
    <name type="scientific">Haloquadratum walsbyi (strain DSM 16854 / JCM 12705 / C23)</name>
    <dbReference type="NCBI Taxonomy" id="768065"/>
    <lineage>
        <taxon>Archaea</taxon>
        <taxon>Methanobacteriati</taxon>
        <taxon>Methanobacteriota</taxon>
        <taxon>Stenosarchaea group</taxon>
        <taxon>Halobacteria</taxon>
        <taxon>Halobacteriales</taxon>
        <taxon>Haloferacaceae</taxon>
        <taxon>Haloquadratum</taxon>
    </lineage>
</organism>
<evidence type="ECO:0000256" key="1">
    <source>
        <dbReference type="ARBA" id="ARBA00000971"/>
    </source>
</evidence>
<dbReference type="InterPro" id="IPR001179">
    <property type="entry name" value="PPIase_FKBP_dom"/>
</dbReference>
<dbReference type="PANTHER" id="PTHR47861:SF3">
    <property type="entry name" value="FKBP-TYPE PEPTIDYL-PROLYL CIS-TRANS ISOMERASE SLYD"/>
    <property type="match status" value="1"/>
</dbReference>
<evidence type="ECO:0000256" key="4">
    <source>
        <dbReference type="ARBA" id="ARBA00022490"/>
    </source>
</evidence>
<evidence type="ECO:0000256" key="8">
    <source>
        <dbReference type="PROSITE-ProRule" id="PRU00277"/>
    </source>
</evidence>
<evidence type="ECO:0000256" key="3">
    <source>
        <dbReference type="ARBA" id="ARBA00006577"/>
    </source>
</evidence>
<dbReference type="GO" id="GO:0005737">
    <property type="term" value="C:cytoplasm"/>
    <property type="evidence" value="ECO:0007669"/>
    <property type="project" value="UniProtKB-SubCell"/>
</dbReference>
<evidence type="ECO:0000259" key="10">
    <source>
        <dbReference type="PROSITE" id="PS50059"/>
    </source>
</evidence>
<dbReference type="GO" id="GO:0042026">
    <property type="term" value="P:protein refolding"/>
    <property type="evidence" value="ECO:0007669"/>
    <property type="project" value="UniProtKB-ARBA"/>
</dbReference>
<dbReference type="GO" id="GO:0003755">
    <property type="term" value="F:peptidyl-prolyl cis-trans isomerase activity"/>
    <property type="evidence" value="ECO:0007669"/>
    <property type="project" value="UniProtKB-UniRule"/>
</dbReference>
<dbReference type="Pfam" id="PF00254">
    <property type="entry name" value="FKBP_C"/>
    <property type="match status" value="1"/>
</dbReference>
<evidence type="ECO:0000313" key="12">
    <source>
        <dbReference type="Proteomes" id="UP000007954"/>
    </source>
</evidence>
<evidence type="ECO:0000256" key="7">
    <source>
        <dbReference type="ARBA" id="ARBA00023235"/>
    </source>
</evidence>
<evidence type="ECO:0000256" key="2">
    <source>
        <dbReference type="ARBA" id="ARBA00004496"/>
    </source>
</evidence>
<reference evidence="11 12" key="1">
    <citation type="journal article" date="2011" name="PLoS ONE">
        <title>Haloquadratum walsbyi: limited diversity in a global pond.</title>
        <authorList>
            <person name="Dyall-Smith M."/>
            <person name="Pfeiffer F."/>
            <person name="Klee K."/>
            <person name="Palm P."/>
            <person name="Gross K."/>
            <person name="Schuster S.C."/>
            <person name="Rampp M."/>
            <person name="Oesterhelt D."/>
        </authorList>
    </citation>
    <scope>NUCLEOTIDE SEQUENCE [LARGE SCALE GENOMIC DNA]</scope>
    <source>
        <strain evidence="12">DSM 16854 / JCM 12705 / C23</strain>
    </source>
</reference>